<protein>
    <submittedName>
        <fullName evidence="1">Uncharacterized protein</fullName>
    </submittedName>
</protein>
<sequence>MMLMSESVLPMFSSRSLMVSCRIFKSFSHLEFIFVHGVRVCSSFIALHAAVQVSQQCLLNRLSFSHFMFLPPLSKINRCQGLFPGSHYFPLVCLSVLIPVSHCFDDCGFVILLEVWESYASCLVFVSQDCFGDSGSFVVPYKCLDCLF</sequence>
<dbReference type="Proteomes" id="UP000694570">
    <property type="component" value="Unplaced"/>
</dbReference>
<accession>A0A8D1C1R2</accession>
<dbReference type="AlphaFoldDB" id="A0A8D1C1R2"/>
<evidence type="ECO:0000313" key="1">
    <source>
        <dbReference type="Ensembl" id="ENSSSCP00030011742.1"/>
    </source>
</evidence>
<organism evidence="1 2">
    <name type="scientific">Sus scrofa</name>
    <name type="common">Pig</name>
    <dbReference type="NCBI Taxonomy" id="9823"/>
    <lineage>
        <taxon>Eukaryota</taxon>
        <taxon>Metazoa</taxon>
        <taxon>Chordata</taxon>
        <taxon>Craniata</taxon>
        <taxon>Vertebrata</taxon>
        <taxon>Euteleostomi</taxon>
        <taxon>Mammalia</taxon>
        <taxon>Eutheria</taxon>
        <taxon>Laurasiatheria</taxon>
        <taxon>Artiodactyla</taxon>
        <taxon>Suina</taxon>
        <taxon>Suidae</taxon>
        <taxon>Sus</taxon>
    </lineage>
</organism>
<proteinExistence type="predicted"/>
<evidence type="ECO:0000313" key="2">
    <source>
        <dbReference type="Proteomes" id="UP000694570"/>
    </source>
</evidence>
<dbReference type="Ensembl" id="ENSSSCT00030026292.1">
    <property type="protein sequence ID" value="ENSSSCP00030011742.1"/>
    <property type="gene ID" value="ENSSSCG00030019053.1"/>
</dbReference>
<name>A0A8D1C1R2_PIG</name>
<reference evidence="1" key="1">
    <citation type="submission" date="2025-08" db="UniProtKB">
        <authorList>
            <consortium name="Ensembl"/>
        </authorList>
    </citation>
    <scope>IDENTIFICATION</scope>
</reference>